<gene>
    <name evidence="2" type="ORF">FEJ81_15975</name>
</gene>
<sequence>MVSRDTAAHIGACCLAVLVLLVAASFDVGTGTGPVAIAVALLVNGLLFGGGHLYLAIRRADGTVPPDTRWRYVAMLGVLLGGGAIVLYAGDRTIGPVTLETVWLPLFVLIVCSYVLSEAIAGYRASRSE</sequence>
<keyword evidence="1" id="KW-0812">Transmembrane</keyword>
<dbReference type="EMBL" id="CP040330">
    <property type="protein sequence ID" value="QCS43776.1"/>
    <property type="molecule type" value="Genomic_DNA"/>
</dbReference>
<reference evidence="3" key="1">
    <citation type="submission" date="2019-05" db="EMBL/GenBank/DDBJ databases">
        <title>Genome sequence and methylation pattern of the halophilic Archaeon Natrinema versiforme BOL5-4.</title>
        <authorList>
            <person name="DasSarma P."/>
            <person name="Anton B.P."/>
            <person name="DasSarma S.L."/>
            <person name="Martinez F.L."/>
            <person name="Guzman D."/>
            <person name="Roberts R.J."/>
            <person name="DasSarma S."/>
        </authorList>
    </citation>
    <scope>NUCLEOTIDE SEQUENCE [LARGE SCALE GENOMIC DNA]</scope>
    <source>
        <strain evidence="3">BOL5-4</strain>
    </source>
</reference>
<keyword evidence="1" id="KW-1133">Transmembrane helix</keyword>
<keyword evidence="1" id="KW-0472">Membrane</keyword>
<dbReference type="KEGG" id="nvr:FEJ81_15975"/>
<proteinExistence type="predicted"/>
<feature type="transmembrane region" description="Helical" evidence="1">
    <location>
        <begin position="102"/>
        <end position="123"/>
    </location>
</feature>
<feature type="transmembrane region" description="Helical" evidence="1">
    <location>
        <begin position="69"/>
        <end position="90"/>
    </location>
</feature>
<feature type="transmembrane region" description="Helical" evidence="1">
    <location>
        <begin position="35"/>
        <end position="57"/>
    </location>
</feature>
<evidence type="ECO:0000313" key="3">
    <source>
        <dbReference type="Proteomes" id="UP000302218"/>
    </source>
</evidence>
<evidence type="ECO:0000313" key="2">
    <source>
        <dbReference type="EMBL" id="QCS43776.1"/>
    </source>
</evidence>
<evidence type="ECO:0000256" key="1">
    <source>
        <dbReference type="SAM" id="Phobius"/>
    </source>
</evidence>
<organism evidence="2 3">
    <name type="scientific">Natrinema versiforme</name>
    <dbReference type="NCBI Taxonomy" id="88724"/>
    <lineage>
        <taxon>Archaea</taxon>
        <taxon>Methanobacteriati</taxon>
        <taxon>Methanobacteriota</taxon>
        <taxon>Stenosarchaea group</taxon>
        <taxon>Halobacteria</taxon>
        <taxon>Halobacteriales</taxon>
        <taxon>Natrialbaceae</taxon>
        <taxon>Natrinema</taxon>
    </lineage>
</organism>
<dbReference type="GeneID" id="40266802"/>
<dbReference type="OrthoDB" id="242379at2157"/>
<dbReference type="AlphaFoldDB" id="A0A4V1G016"/>
<dbReference type="RefSeq" id="WP_138246227.1">
    <property type="nucleotide sequence ID" value="NZ_CP040330.1"/>
</dbReference>
<accession>A0A4V1G016</accession>
<protein>
    <submittedName>
        <fullName evidence="2">Uncharacterized protein</fullName>
    </submittedName>
</protein>
<name>A0A4V1G016_9EURY</name>
<dbReference type="Proteomes" id="UP000302218">
    <property type="component" value="Chromosome"/>
</dbReference>